<comment type="caution">
    <text evidence="1">The sequence shown here is derived from an EMBL/GenBank/DDBJ whole genome shotgun (WGS) entry which is preliminary data.</text>
</comment>
<organism evidence="1 2">
    <name type="scientific">Rhododendron molle</name>
    <name type="common">Chinese azalea</name>
    <name type="synonym">Azalea mollis</name>
    <dbReference type="NCBI Taxonomy" id="49168"/>
    <lineage>
        <taxon>Eukaryota</taxon>
        <taxon>Viridiplantae</taxon>
        <taxon>Streptophyta</taxon>
        <taxon>Embryophyta</taxon>
        <taxon>Tracheophyta</taxon>
        <taxon>Spermatophyta</taxon>
        <taxon>Magnoliopsida</taxon>
        <taxon>eudicotyledons</taxon>
        <taxon>Gunneridae</taxon>
        <taxon>Pentapetalae</taxon>
        <taxon>asterids</taxon>
        <taxon>Ericales</taxon>
        <taxon>Ericaceae</taxon>
        <taxon>Ericoideae</taxon>
        <taxon>Rhodoreae</taxon>
        <taxon>Rhododendron</taxon>
    </lineage>
</organism>
<keyword evidence="2" id="KW-1185">Reference proteome</keyword>
<name>A0ACC0LZ30_RHOML</name>
<sequence>MVARRFNLNPKMGNDLLLAASGEKTGGYTMANYVWDLMQSQNITPSLPAVEAYYRGLKKPYVTNPNPSVSPIRMEQFEQEADKAVLQEEENPKSNDERREIRKKKRKKQQLLEETAKAAKRGVCYLSRIPPHMDPLKLRQILSHYGEILRIYLTPEGFPMPHSSIFLGLFYLFILRLKYIVNEQAGFAEKNSLKGMWVEFSRKSVAKRVAKMLNGEQIGGKKRSIFFYDLWNIKYLSKFKWEDLTEEIAYKNASREQKLALEISAAKKERDFYLSKVEKSRALTAIEERMKKKQKVQQESGATAEPSQDKQVAKVIRQFPQTRSVDTVAQNKPRLSQHILAGVSCLFTNKLLLTIIFFILNVPFPSFAQALSYSTCRYLVVVLEVQYILRFFSDKLDHPRSSTFTCEEVSPFRWRATARVPRPCPNALERLISLIPPLFGPRVWIGTIFLHLIIDW</sequence>
<reference evidence="1" key="1">
    <citation type="submission" date="2022-02" db="EMBL/GenBank/DDBJ databases">
        <title>Plant Genome Project.</title>
        <authorList>
            <person name="Zhang R.-G."/>
        </authorList>
    </citation>
    <scope>NUCLEOTIDE SEQUENCE</scope>
    <source>
        <strain evidence="1">AT1</strain>
    </source>
</reference>
<evidence type="ECO:0000313" key="2">
    <source>
        <dbReference type="Proteomes" id="UP001062846"/>
    </source>
</evidence>
<gene>
    <name evidence="1" type="ORF">RHMOL_Rhmol10G0020400</name>
</gene>
<evidence type="ECO:0000313" key="1">
    <source>
        <dbReference type="EMBL" id="KAI8533562.1"/>
    </source>
</evidence>
<proteinExistence type="predicted"/>
<dbReference type="EMBL" id="CM046397">
    <property type="protein sequence ID" value="KAI8533562.1"/>
    <property type="molecule type" value="Genomic_DNA"/>
</dbReference>
<dbReference type="Proteomes" id="UP001062846">
    <property type="component" value="Chromosome 10"/>
</dbReference>
<accession>A0ACC0LZ30</accession>
<protein>
    <submittedName>
        <fullName evidence="1">Uncharacterized protein</fullName>
    </submittedName>
</protein>